<evidence type="ECO:0000313" key="1">
    <source>
        <dbReference type="EMBL" id="AHL74657.1"/>
    </source>
</evidence>
<evidence type="ECO:0000313" key="2">
    <source>
        <dbReference type="Proteomes" id="UP000019522"/>
    </source>
</evidence>
<dbReference type="Proteomes" id="UP000019522">
    <property type="component" value="Chromosome"/>
</dbReference>
<reference evidence="1 2" key="2">
    <citation type="submission" date="2014-03" db="EMBL/GenBank/DDBJ databases">
        <authorList>
            <person name="Baltrus D."/>
            <person name="Dougherty K."/>
        </authorList>
    </citation>
    <scope>NUCLEOTIDE SEQUENCE</scope>
    <source>
        <strain evidence="1 2">28a24</strain>
    </source>
</reference>
<proteinExistence type="predicted"/>
<reference evidence="2" key="1">
    <citation type="journal article" date="2014" name="Genome Announc.">
        <title>Complete Genome Sequence of the Highly Transformable Pseudomonas stutzeri Strain 28a24.</title>
        <authorList>
            <person name="Smith B.A."/>
            <person name="Dougherty K.M."/>
            <person name="Baltrus D.A."/>
        </authorList>
    </citation>
    <scope>NUCLEOTIDE SEQUENCE [LARGE SCALE GENOMIC DNA]</scope>
    <source>
        <strain evidence="2">28a24</strain>
    </source>
</reference>
<dbReference type="AlphaFoldDB" id="W8R8J2"/>
<dbReference type="KEGG" id="pstt:CH92_05920"/>
<gene>
    <name evidence="1" type="ORF">CH92_05920</name>
</gene>
<name>W8R8J2_STUST</name>
<dbReference type="RefSeq" id="WP_025240833.1">
    <property type="nucleotide sequence ID" value="NZ_CP007441.1"/>
</dbReference>
<dbReference type="EMBL" id="CP007441">
    <property type="protein sequence ID" value="AHL74657.1"/>
    <property type="molecule type" value="Genomic_DNA"/>
</dbReference>
<protein>
    <recommendedName>
        <fullName evidence="3">Lipoprotein</fullName>
    </recommendedName>
</protein>
<organism evidence="1 2">
    <name type="scientific">Stutzerimonas stutzeri</name>
    <name type="common">Pseudomonas stutzeri</name>
    <dbReference type="NCBI Taxonomy" id="316"/>
    <lineage>
        <taxon>Bacteria</taxon>
        <taxon>Pseudomonadati</taxon>
        <taxon>Pseudomonadota</taxon>
        <taxon>Gammaproteobacteria</taxon>
        <taxon>Pseudomonadales</taxon>
        <taxon>Pseudomonadaceae</taxon>
        <taxon>Stutzerimonas</taxon>
    </lineage>
</organism>
<evidence type="ECO:0008006" key="3">
    <source>
        <dbReference type="Google" id="ProtNLM"/>
    </source>
</evidence>
<dbReference type="OrthoDB" id="6974214at2"/>
<sequence>MDGMNRFGGASAMLAATLMLSGCSSFMQGDQYVFPLADEPSATLRTQYKAGTDLHLMNLDDKGCYAGYTPLPYVNGVIESPVAVEKDLVVTYRRESVGKVCQITFSFMPEKSATYIVTAGSWSETKNGIVPWLTAEQQFCGVAMVKEIGGTETIEPVQKLRIDAGITCHKFVK</sequence>
<dbReference type="PROSITE" id="PS51257">
    <property type="entry name" value="PROKAR_LIPOPROTEIN"/>
    <property type="match status" value="1"/>
</dbReference>
<dbReference type="PATRIC" id="fig|316.77.peg.1177"/>
<accession>W8R8J2</accession>